<keyword evidence="3" id="KW-1185">Reference proteome</keyword>
<evidence type="ECO:0000313" key="2">
    <source>
        <dbReference type="EMBL" id="KAF0737054.1"/>
    </source>
</evidence>
<dbReference type="EMBL" id="VJMJ01000085">
    <property type="protein sequence ID" value="KAF0737054.1"/>
    <property type="molecule type" value="Genomic_DNA"/>
</dbReference>
<dbReference type="Gene3D" id="3.60.10.10">
    <property type="entry name" value="Endonuclease/exonuclease/phosphatase"/>
    <property type="match status" value="1"/>
</dbReference>
<dbReference type="InterPro" id="IPR036691">
    <property type="entry name" value="Endo/exonu/phosph_ase_sf"/>
</dbReference>
<dbReference type="SUPFAM" id="SSF56219">
    <property type="entry name" value="DNase I-like"/>
    <property type="match status" value="1"/>
</dbReference>
<dbReference type="InterPro" id="IPR043502">
    <property type="entry name" value="DNA/RNA_pol_sf"/>
</dbReference>
<evidence type="ECO:0000259" key="1">
    <source>
        <dbReference type="PROSITE" id="PS50878"/>
    </source>
</evidence>
<dbReference type="Proteomes" id="UP000481153">
    <property type="component" value="Unassembled WGS sequence"/>
</dbReference>
<name>A0A6G0XAJ5_9STRA</name>
<dbReference type="AlphaFoldDB" id="A0A6G0XAJ5"/>
<feature type="domain" description="Reverse transcriptase" evidence="1">
    <location>
        <begin position="405"/>
        <end position="675"/>
    </location>
</feature>
<proteinExistence type="predicted"/>
<dbReference type="InterPro" id="IPR000477">
    <property type="entry name" value="RT_dom"/>
</dbReference>
<comment type="caution">
    <text evidence="2">The sequence shown here is derived from an EMBL/GenBank/DDBJ whole genome shotgun (WGS) entry which is preliminary data.</text>
</comment>
<gene>
    <name evidence="2" type="ORF">Ae201684_006861</name>
</gene>
<dbReference type="VEuPathDB" id="FungiDB:AeMF1_016696"/>
<reference evidence="2 3" key="1">
    <citation type="submission" date="2019-07" db="EMBL/GenBank/DDBJ databases">
        <title>Genomics analysis of Aphanomyces spp. identifies a new class of oomycete effector associated with host adaptation.</title>
        <authorList>
            <person name="Gaulin E."/>
        </authorList>
    </citation>
    <scope>NUCLEOTIDE SEQUENCE [LARGE SCALE GENOMIC DNA]</scope>
    <source>
        <strain evidence="2 3">ATCC 201684</strain>
    </source>
</reference>
<dbReference type="PROSITE" id="PS50878">
    <property type="entry name" value="RT_POL"/>
    <property type="match status" value="1"/>
</dbReference>
<dbReference type="CDD" id="cd01650">
    <property type="entry name" value="RT_nLTR_like"/>
    <property type="match status" value="1"/>
</dbReference>
<dbReference type="SUPFAM" id="SSF56672">
    <property type="entry name" value="DNA/RNA polymerases"/>
    <property type="match status" value="1"/>
</dbReference>
<accession>A0A6G0XAJ5</accession>
<dbReference type="PANTHER" id="PTHR19446">
    <property type="entry name" value="REVERSE TRANSCRIPTASES"/>
    <property type="match status" value="1"/>
</dbReference>
<evidence type="ECO:0000313" key="3">
    <source>
        <dbReference type="Proteomes" id="UP000481153"/>
    </source>
</evidence>
<sequence length="1255" mass="144145">MFDSSVPGFDQLQHLRERDIAYKYMVVRTHWGATPVYFHCVYAPVQRGERATFFDSLPRDFEPTAIHVVMGDFNITMDDRLDAANRHHGHRTGRPECSDWLSTLRVVDAWRWRHVNDKVFTGPHGTTRLDYLFADIDLTRDCYSSSKIFRPPPSVAGDHAITSLVFEDVQQPMGNPKWCLPKELLSYPQIRAAIANEAAIILDTLRTAANPGVVWHGWQCRVRRFLKETQQLLAEARNQERALADKRWQIAKDLHQDGIATDQDLADEEATFLDAQDTWKLFHADTKFDFHASQTETSSSFFFRPPIKGLHKTPMRQVRCDDGSVSSDPTVIQSQFVRHWSRVLSRRLSEDDKTFLDADITPEELQHSVETMQPNRTPGYDGFPACFYQIAPATFGKILSIVFNYQLSRGRLLKSQRTSDVVLLFKKGAREDPGNYRPISLMPVEVKILCRVLTHRLSSLMPKLVLPTQKGFVKGRRIHDHTTFMMDLQHYCTTDDVEGYAAFLNFSKAYDRVNWDYMFDTLDAFGFGQKFVAWVRLLHSAPIVRLRVNGTESDPIYLNRGVKQGDPLSPLLFILTLEPLNQLLHNNEAHGILLPDGGIASNLMFADDTTLIASTVPDLHAQLDLVEEYCVVSGARLNLDKTEILTPNAKQNVPVHYRLSFAESGRPIRYLGILFGHNLAPNYQVNLLTDKIQRALHRWGCRARTIAGRRLLVQTVVLPLIWHCTAVVVIPPGTIQRWQALINRFIQNPVTDPSQRTVSLIQAAHQYDRTVGWKTPHIDSIVAAQRLQRLHLLVTAQDTDSELWSNLATTLFRKTTEPHYRPGMFDFLHYKLNPRTAHAQLARLPPLWRDIWSHWHRVPVTKRMVERPTIGQLLNMPVRLQANPIFRVQVSVSRQPESLLHMFTGVGACRTYYKHLAVMGLHCLNEFLLTSRTWPTYDIFERLITGRTLYSPSGGDAPYSARPLYKNLTKIARQVFEFANLPWGSPIPSVDPGPPPFAFTEGDIVTDIRFWTRKIIKKICSNPPEPTRPHPLINTQHSTMADVTSYLTKFRDRTNICIPLQRDTWMRMLYRVLPVGSRFSFLQQLDPACLLCPRTDCHQVETAEHCFRLCPFVTPVWDLLSPPWEDFGIIPSWTNLMHVDNFEVRPAWNHAKKEIISLAMMMFGGTLRRLWLQRNKVKYANGTVPHPQGTVELILLTWAMQVRCYLRRPTNTSDEKSKIQETFRLLGAHPTLRGCWLKNPKQFSLTPPSVKQFLR</sequence>
<organism evidence="2 3">
    <name type="scientific">Aphanomyces euteiches</name>
    <dbReference type="NCBI Taxonomy" id="100861"/>
    <lineage>
        <taxon>Eukaryota</taxon>
        <taxon>Sar</taxon>
        <taxon>Stramenopiles</taxon>
        <taxon>Oomycota</taxon>
        <taxon>Saprolegniomycetes</taxon>
        <taxon>Saprolegniales</taxon>
        <taxon>Verrucalvaceae</taxon>
        <taxon>Aphanomyces</taxon>
    </lineage>
</organism>
<dbReference type="Pfam" id="PF00078">
    <property type="entry name" value="RVT_1"/>
    <property type="match status" value="1"/>
</dbReference>
<dbReference type="VEuPathDB" id="FungiDB:AeMF1_021419"/>
<protein>
    <recommendedName>
        <fullName evidence="1">Reverse transcriptase domain-containing protein</fullName>
    </recommendedName>
</protein>